<evidence type="ECO:0000256" key="6">
    <source>
        <dbReference type="SAM" id="Phobius"/>
    </source>
</evidence>
<dbReference type="AlphaFoldDB" id="A0ABD3HP52"/>
<keyword evidence="6" id="KW-0812">Transmembrane</keyword>
<dbReference type="PANTHER" id="PTHR11062">
    <property type="entry name" value="EXOSTOSIN HEPARAN SULFATE GLYCOSYLTRANSFERASE -RELATED"/>
    <property type="match status" value="1"/>
</dbReference>
<gene>
    <name evidence="8" type="ORF">R1sor_006252</name>
</gene>
<dbReference type="InterPro" id="IPR040911">
    <property type="entry name" value="Exostosin_GT47"/>
</dbReference>
<dbReference type="PANTHER" id="PTHR11062:SF59">
    <property type="entry name" value="EXOSTOSIN FAMILY PROTEIN"/>
    <property type="match status" value="1"/>
</dbReference>
<dbReference type="GO" id="GO:0000139">
    <property type="term" value="C:Golgi membrane"/>
    <property type="evidence" value="ECO:0007669"/>
    <property type="project" value="UniProtKB-SubCell"/>
</dbReference>
<keyword evidence="4" id="KW-0333">Golgi apparatus</keyword>
<keyword evidence="6" id="KW-1133">Transmembrane helix</keyword>
<proteinExistence type="inferred from homology"/>
<comment type="subcellular location">
    <subcellularLocation>
        <location evidence="1">Golgi apparatus membrane</location>
        <topology evidence="1">Single-pass type II membrane protein</topology>
    </subcellularLocation>
</comment>
<feature type="domain" description="Exostosin GT47" evidence="7">
    <location>
        <begin position="230"/>
        <end position="509"/>
    </location>
</feature>
<feature type="compositionally biased region" description="Polar residues" evidence="5">
    <location>
        <begin position="114"/>
        <end position="126"/>
    </location>
</feature>
<accession>A0ABD3HP52</accession>
<dbReference type="Pfam" id="PF03016">
    <property type="entry name" value="Exostosin_GT47"/>
    <property type="match status" value="1"/>
</dbReference>
<comment type="similarity">
    <text evidence="2">Belongs to the glycosyltransferase 47 family.</text>
</comment>
<comment type="caution">
    <text evidence="8">The sequence shown here is derived from an EMBL/GenBank/DDBJ whole genome shotgun (WGS) entry which is preliminary data.</text>
</comment>
<dbReference type="Proteomes" id="UP001633002">
    <property type="component" value="Unassembled WGS sequence"/>
</dbReference>
<evidence type="ECO:0000256" key="4">
    <source>
        <dbReference type="ARBA" id="ARBA00023034"/>
    </source>
</evidence>
<evidence type="ECO:0000256" key="3">
    <source>
        <dbReference type="ARBA" id="ARBA00022968"/>
    </source>
</evidence>
<dbReference type="InterPro" id="IPR004263">
    <property type="entry name" value="Exostosin"/>
</dbReference>
<evidence type="ECO:0000313" key="8">
    <source>
        <dbReference type="EMBL" id="KAL3692601.1"/>
    </source>
</evidence>
<protein>
    <recommendedName>
        <fullName evidence="7">Exostosin GT47 domain-containing protein</fullName>
    </recommendedName>
</protein>
<feature type="transmembrane region" description="Helical" evidence="6">
    <location>
        <begin position="21"/>
        <end position="40"/>
    </location>
</feature>
<evidence type="ECO:0000256" key="1">
    <source>
        <dbReference type="ARBA" id="ARBA00004323"/>
    </source>
</evidence>
<sequence>MTEGLVKHVSSVSYYSRENRRLVVTIVVCITSVLALISFYQSCTSCDSAWTSLNILGSRTSFLASPLRAQQEGGPSETILATSFSSPAPSTVSHEISSISNISNPSSGSEEECVSSNVSHASSEVLKNSEDVRGKEDAVSSTYNDSKKTEADEDDIREQVDSSPASADNHLLMAMDLEKVFPNSSKLELELLAAKLMIEDATAEDADQTLYAPSYVDVAAFSLSYKLMENLFRVYTYKDGNSSFLRAGPLTGIYATEGQFITKLMHSRFIQEDPLNAHMFFLPYSVAEMVDTLYVEDSYDMSPLTDFVRGYVNTIAQNYPFWNRTQGSDHFFVSCHDWGPATAREHKQLNTNAVKVVCNANSSEEFVLGRDASLPEIYLHSKPLEVGGPPASSRAILAFFAGQMHGHVRPILLKHWADKDPQMKVFEHVPPTNRSGVLEYILHMKHSKYCLCPAGYEVNSPRIVEAIYYDCVPVIIADNFILPFSDVLNWSTFSVTVPEAEIPNLKDILLGIPEKSYRTMQRRLSKIRQHFMWHHKPVKYDAFHMILHSVWMSRLNNIHP</sequence>
<keyword evidence="9" id="KW-1185">Reference proteome</keyword>
<name>A0ABD3HP52_9MARC</name>
<feature type="compositionally biased region" description="Basic and acidic residues" evidence="5">
    <location>
        <begin position="127"/>
        <end position="138"/>
    </location>
</feature>
<feature type="compositionally biased region" description="Low complexity" evidence="5">
    <location>
        <begin position="93"/>
        <end position="108"/>
    </location>
</feature>
<feature type="region of interest" description="Disordered" evidence="5">
    <location>
        <begin position="74"/>
        <end position="165"/>
    </location>
</feature>
<feature type="compositionally biased region" description="Polar residues" evidence="5">
    <location>
        <begin position="79"/>
        <end position="92"/>
    </location>
</feature>
<keyword evidence="3" id="KW-0735">Signal-anchor</keyword>
<dbReference type="EMBL" id="JBJQOH010000003">
    <property type="protein sequence ID" value="KAL3692601.1"/>
    <property type="molecule type" value="Genomic_DNA"/>
</dbReference>
<reference evidence="8 9" key="1">
    <citation type="submission" date="2024-09" db="EMBL/GenBank/DDBJ databases">
        <title>Chromosome-scale assembly of Riccia sorocarpa.</title>
        <authorList>
            <person name="Paukszto L."/>
        </authorList>
    </citation>
    <scope>NUCLEOTIDE SEQUENCE [LARGE SCALE GENOMIC DNA]</scope>
    <source>
        <strain evidence="8">LP-2024</strain>
        <tissue evidence="8">Aerial parts of the thallus</tissue>
    </source>
</reference>
<evidence type="ECO:0000256" key="2">
    <source>
        <dbReference type="ARBA" id="ARBA00010271"/>
    </source>
</evidence>
<keyword evidence="6" id="KW-0472">Membrane</keyword>
<evidence type="ECO:0000256" key="5">
    <source>
        <dbReference type="SAM" id="MobiDB-lite"/>
    </source>
</evidence>
<evidence type="ECO:0000313" key="9">
    <source>
        <dbReference type="Proteomes" id="UP001633002"/>
    </source>
</evidence>
<organism evidence="8 9">
    <name type="scientific">Riccia sorocarpa</name>
    <dbReference type="NCBI Taxonomy" id="122646"/>
    <lineage>
        <taxon>Eukaryota</taxon>
        <taxon>Viridiplantae</taxon>
        <taxon>Streptophyta</taxon>
        <taxon>Embryophyta</taxon>
        <taxon>Marchantiophyta</taxon>
        <taxon>Marchantiopsida</taxon>
        <taxon>Marchantiidae</taxon>
        <taxon>Marchantiales</taxon>
        <taxon>Ricciaceae</taxon>
        <taxon>Riccia</taxon>
    </lineage>
</organism>
<evidence type="ECO:0000259" key="7">
    <source>
        <dbReference type="Pfam" id="PF03016"/>
    </source>
</evidence>